<comment type="cofactor">
    <cofactor evidence="2">
        <name>Fe cation</name>
        <dbReference type="ChEBI" id="CHEBI:24875"/>
    </cofactor>
    <text evidence="2">Binds 1 Fe cation per subunit.</text>
</comment>
<evidence type="ECO:0000259" key="5">
    <source>
        <dbReference type="Pfam" id="PF05726"/>
    </source>
</evidence>
<dbReference type="InterPro" id="IPR014710">
    <property type="entry name" value="RmlC-like_jellyroll"/>
</dbReference>
<dbReference type="PIRSF" id="PIRSF006232">
    <property type="entry name" value="Pirin"/>
    <property type="match status" value="1"/>
</dbReference>
<keyword evidence="7" id="KW-1185">Reference proteome</keyword>
<dbReference type="Gene3D" id="2.60.120.10">
    <property type="entry name" value="Jelly Rolls"/>
    <property type="match status" value="2"/>
</dbReference>
<proteinExistence type="inferred from homology"/>
<dbReference type="PANTHER" id="PTHR13903">
    <property type="entry name" value="PIRIN-RELATED"/>
    <property type="match status" value="1"/>
</dbReference>
<feature type="binding site" evidence="2">
    <location>
        <position position="77"/>
    </location>
    <ligand>
        <name>Fe cation</name>
        <dbReference type="ChEBI" id="CHEBI:24875"/>
    </ligand>
</feature>
<gene>
    <name evidence="6" type="ORF">A11A3_11533</name>
</gene>
<dbReference type="SUPFAM" id="SSF51182">
    <property type="entry name" value="RmlC-like cupins"/>
    <property type="match status" value="1"/>
</dbReference>
<keyword evidence="2" id="KW-0408">Iron</keyword>
<dbReference type="RefSeq" id="WP_008929481.1">
    <property type="nucleotide sequence ID" value="NZ_AMRJ01000018.1"/>
</dbReference>
<feature type="domain" description="Pirin N-terminal" evidence="4">
    <location>
        <begin position="45"/>
        <end position="138"/>
    </location>
</feature>
<evidence type="ECO:0000259" key="4">
    <source>
        <dbReference type="Pfam" id="PF02678"/>
    </source>
</evidence>
<accession>L0WAP8</accession>
<dbReference type="STRING" id="1177179.A11A3_11533"/>
<evidence type="ECO:0000256" key="2">
    <source>
        <dbReference type="PIRSR" id="PIRSR006232-1"/>
    </source>
</evidence>
<dbReference type="eggNOG" id="COG1741">
    <property type="taxonomic scope" value="Bacteria"/>
</dbReference>
<dbReference type="GO" id="GO:0046872">
    <property type="term" value="F:metal ion binding"/>
    <property type="evidence" value="ECO:0007669"/>
    <property type="project" value="UniProtKB-KW"/>
</dbReference>
<dbReference type="InterPro" id="IPR011051">
    <property type="entry name" value="RmlC_Cupin_sf"/>
</dbReference>
<organism evidence="6 7">
    <name type="scientific">Alcanivorax hongdengensis A-11-3</name>
    <dbReference type="NCBI Taxonomy" id="1177179"/>
    <lineage>
        <taxon>Bacteria</taxon>
        <taxon>Pseudomonadati</taxon>
        <taxon>Pseudomonadota</taxon>
        <taxon>Gammaproteobacteria</taxon>
        <taxon>Oceanospirillales</taxon>
        <taxon>Alcanivoracaceae</taxon>
        <taxon>Alcanivorax</taxon>
    </lineage>
</organism>
<protein>
    <submittedName>
        <fullName evidence="6">Pirin-like protein</fullName>
    </submittedName>
</protein>
<dbReference type="CDD" id="cd02247">
    <property type="entry name" value="cupin_pirin_C"/>
    <property type="match status" value="1"/>
</dbReference>
<feature type="binding site" evidence="2">
    <location>
        <position position="119"/>
    </location>
    <ligand>
        <name>Fe cation</name>
        <dbReference type="ChEBI" id="CHEBI:24875"/>
    </ligand>
</feature>
<evidence type="ECO:0000313" key="6">
    <source>
        <dbReference type="EMBL" id="EKF73838.1"/>
    </source>
</evidence>
<sequence>MSNTNDSGEVMPCPNQAGSATLKAVPSRKSVLGSGLPIIRHLPSRAQRLIGPWCFLDHIGPTTLAADNGVDVGTHPHIGLQTVTWLFEGALLHKDSLGYQQEIRPGQLNLMTAGHGICHSEESPPGFAGPVHGLQFWIALPAEHEDTEPAFAHHAELPHWQQDGARITLVVGELAGRRSPARVFSPLVGTDIRAEQACRVTLPVPKTFELGLCINAGRVVMDGQTLEAGELFYLGAGRDSLTLEMDAHSNVMLLGGTPLAQPVLLWWNFVGRDQQRIADALQDWQRFPLPRFPAVSAYQGEPLTAPPLGEVRLK</sequence>
<dbReference type="EMBL" id="AMRJ01000018">
    <property type="protein sequence ID" value="EKF73838.1"/>
    <property type="molecule type" value="Genomic_DNA"/>
</dbReference>
<dbReference type="CDD" id="cd02909">
    <property type="entry name" value="cupin_pirin_N"/>
    <property type="match status" value="1"/>
</dbReference>
<dbReference type="InterPro" id="IPR008778">
    <property type="entry name" value="Pirin_C_dom"/>
</dbReference>
<name>L0WAP8_9GAMM</name>
<dbReference type="InterPro" id="IPR012093">
    <property type="entry name" value="Pirin"/>
</dbReference>
<reference evidence="6 7" key="1">
    <citation type="journal article" date="2012" name="J. Bacteriol.">
        <title>Genome Sequence of the Alkane-Degrading Bacterium Alcanivorax hongdengensis Type Strain A-11-3.</title>
        <authorList>
            <person name="Lai Q."/>
            <person name="Shao Z."/>
        </authorList>
    </citation>
    <scope>NUCLEOTIDE SEQUENCE [LARGE SCALE GENOMIC DNA]</scope>
    <source>
        <strain evidence="6 7">A-11-3</strain>
    </source>
</reference>
<dbReference type="Pfam" id="PF02678">
    <property type="entry name" value="Pirin"/>
    <property type="match status" value="1"/>
</dbReference>
<dbReference type="InterPro" id="IPR003829">
    <property type="entry name" value="Pirin_N_dom"/>
</dbReference>
<evidence type="ECO:0000313" key="7">
    <source>
        <dbReference type="Proteomes" id="UP000010164"/>
    </source>
</evidence>
<dbReference type="AlphaFoldDB" id="L0WAP8"/>
<feature type="binding site" evidence="2">
    <location>
        <position position="75"/>
    </location>
    <ligand>
        <name>Fe cation</name>
        <dbReference type="ChEBI" id="CHEBI:24875"/>
    </ligand>
</feature>
<dbReference type="Proteomes" id="UP000010164">
    <property type="component" value="Unassembled WGS sequence"/>
</dbReference>
<comment type="similarity">
    <text evidence="1 3">Belongs to the pirin family.</text>
</comment>
<dbReference type="OrthoDB" id="9780903at2"/>
<evidence type="ECO:0000256" key="3">
    <source>
        <dbReference type="RuleBase" id="RU003457"/>
    </source>
</evidence>
<keyword evidence="2" id="KW-0479">Metal-binding</keyword>
<dbReference type="PATRIC" id="fig|1177179.3.peg.2302"/>
<feature type="binding site" evidence="2">
    <location>
        <position position="121"/>
    </location>
    <ligand>
        <name>Fe cation</name>
        <dbReference type="ChEBI" id="CHEBI:24875"/>
    </ligand>
</feature>
<dbReference type="Pfam" id="PF05726">
    <property type="entry name" value="Pirin_C"/>
    <property type="match status" value="1"/>
</dbReference>
<dbReference type="PANTHER" id="PTHR13903:SF8">
    <property type="entry name" value="PIRIN"/>
    <property type="match status" value="1"/>
</dbReference>
<comment type="caution">
    <text evidence="6">The sequence shown here is derived from an EMBL/GenBank/DDBJ whole genome shotgun (WGS) entry which is preliminary data.</text>
</comment>
<feature type="domain" description="Pirin C-terminal" evidence="5">
    <location>
        <begin position="191"/>
        <end position="286"/>
    </location>
</feature>
<evidence type="ECO:0000256" key="1">
    <source>
        <dbReference type="ARBA" id="ARBA00008416"/>
    </source>
</evidence>